<evidence type="ECO:0000313" key="7">
    <source>
        <dbReference type="EMBL" id="ALR99798.1"/>
    </source>
</evidence>
<reference evidence="7" key="1">
    <citation type="submission" date="2015-07" db="EMBL/GenBank/DDBJ databases">
        <title>A common theme in extracellular fluids of beetles: extracellular superoxide dismutases crucial for balancing ROS in response to microbial challenge.</title>
        <authorList>
            <person name="Gretscher R.R."/>
            <person name="Sreicher P.E."/>
            <person name="Strauss A.S."/>
            <person name="Wielsch N."/>
            <person name="Stock M."/>
            <person name="Wang D."/>
            <person name="Boland W."/>
            <person name="Burse A."/>
        </authorList>
    </citation>
    <scope>NUCLEOTIDE SEQUENCE</scope>
</reference>
<proteinExistence type="evidence at transcript level"/>
<dbReference type="PANTHER" id="PTHR10009:SF7">
    <property type="entry name" value="GH10609P-RELATED"/>
    <property type="match status" value="1"/>
</dbReference>
<dbReference type="Pfam" id="PF03022">
    <property type="entry name" value="MRJP"/>
    <property type="match status" value="1"/>
</dbReference>
<dbReference type="PANTHER" id="PTHR10009">
    <property type="entry name" value="PROTEIN YELLOW-RELATED"/>
    <property type="match status" value="1"/>
</dbReference>
<dbReference type="EMBL" id="KT270584">
    <property type="protein sequence ID" value="ALR99798.1"/>
    <property type="molecule type" value="mRNA"/>
</dbReference>
<feature type="chain" id="PRO_5006832332" evidence="6">
    <location>
        <begin position="21"/>
        <end position="467"/>
    </location>
</feature>
<dbReference type="Gene3D" id="2.120.10.30">
    <property type="entry name" value="TolB, C-terminal domain"/>
    <property type="match status" value="1"/>
</dbReference>
<dbReference type="PROSITE" id="PS51257">
    <property type="entry name" value="PROKAR_LIPOPROTEIN"/>
    <property type="match status" value="1"/>
</dbReference>
<keyword evidence="4 6" id="KW-0732">Signal</keyword>
<comment type="similarity">
    <text evidence="2">Belongs to the major royal jelly protein family.</text>
</comment>
<evidence type="ECO:0000256" key="6">
    <source>
        <dbReference type="SAM" id="SignalP"/>
    </source>
</evidence>
<dbReference type="AlphaFoldDB" id="A0A0U2T6B4"/>
<evidence type="ECO:0000256" key="2">
    <source>
        <dbReference type="ARBA" id="ARBA00009127"/>
    </source>
</evidence>
<protein>
    <submittedName>
        <fullName evidence="7">Putative yellow-like protein</fullName>
    </submittedName>
</protein>
<dbReference type="InterPro" id="IPR011042">
    <property type="entry name" value="6-blade_b-propeller_TolB-like"/>
</dbReference>
<evidence type="ECO:0000256" key="4">
    <source>
        <dbReference type="ARBA" id="ARBA00022729"/>
    </source>
</evidence>
<evidence type="ECO:0000256" key="5">
    <source>
        <dbReference type="ARBA" id="ARBA00023180"/>
    </source>
</evidence>
<evidence type="ECO:0000256" key="1">
    <source>
        <dbReference type="ARBA" id="ARBA00004613"/>
    </source>
</evidence>
<organism evidence="7">
    <name type="scientific">Phaedon cochleariae</name>
    <name type="common">Mustard beetle</name>
    <dbReference type="NCBI Taxonomy" id="80249"/>
    <lineage>
        <taxon>Eukaryota</taxon>
        <taxon>Metazoa</taxon>
        <taxon>Ecdysozoa</taxon>
        <taxon>Arthropoda</taxon>
        <taxon>Hexapoda</taxon>
        <taxon>Insecta</taxon>
        <taxon>Pterygota</taxon>
        <taxon>Neoptera</taxon>
        <taxon>Endopterygota</taxon>
        <taxon>Coleoptera</taxon>
        <taxon>Polyphaga</taxon>
        <taxon>Cucujiformia</taxon>
        <taxon>Chrysomeloidea</taxon>
        <taxon>Chrysomelidae</taxon>
        <taxon>Chrysomelinae</taxon>
        <taxon>Chrysomelini</taxon>
        <taxon>Phaedon</taxon>
    </lineage>
</organism>
<keyword evidence="3" id="KW-0964">Secreted</keyword>
<keyword evidence="5" id="KW-0325">Glycoprotein</keyword>
<dbReference type="InterPro" id="IPR017996">
    <property type="entry name" value="MRJP/yellow-related"/>
</dbReference>
<sequence>MDNGLKRVAICFLLWIGCSSVVYTKHRPRRDLSIVHEWSQIEFDYHSEVERQANIDGGYFRVGTIAPEDCDVYYSGNTSTVFITTPRIHSGTPVTLGTVTDRTRNGNPIVAPYPSWSWHNNSNECPVNGISSAFRITIDECERLWVIDIGPLNDVITCPARLLAFDLRTNHLLLRYEFPNSVLLSNSFLSTLVVDVVDQANSCRNTFVYLGDVRGFQMIVYDLAQNRSWAVRDRTMYPYPNYGIYNIAGQQFYIMDGIVGMSLTPNKPGEPRRLFYHAMSSPTENWVYTSYLRNETIFRNNPFAAPQIFHTYRNTRSTQSSAEAIDRDGIMYYGLLGDIKIACFNTQGIYQNKNSTAIIADDPVTLQFPDGVKISTNSRGRQELWILTSRAQYVASGTMFDVNETNFRIMTVLICEAGSCAYGCLRITFVYWEVILQITIRKNCVRKCTFLQLSCHQPRISKFGTRG</sequence>
<comment type="subcellular location">
    <subcellularLocation>
        <location evidence="1">Secreted</location>
    </subcellularLocation>
</comment>
<name>A0A0U2T6B4_PHACE</name>
<feature type="signal peptide" evidence="6">
    <location>
        <begin position="1"/>
        <end position="20"/>
    </location>
</feature>
<accession>A0A0U2T6B4</accession>
<evidence type="ECO:0000256" key="3">
    <source>
        <dbReference type="ARBA" id="ARBA00022525"/>
    </source>
</evidence>
<dbReference type="SUPFAM" id="SSF101898">
    <property type="entry name" value="NHL repeat"/>
    <property type="match status" value="1"/>
</dbReference>
<dbReference type="OrthoDB" id="8184345at2759"/>
<dbReference type="PRINTS" id="PR01366">
    <property type="entry name" value="ROYALJELLY"/>
</dbReference>
<dbReference type="FunFam" id="2.120.10.30:FF:000045">
    <property type="entry name" value="Blast:Protein yellow"/>
    <property type="match status" value="1"/>
</dbReference>
<dbReference type="GO" id="GO:0005576">
    <property type="term" value="C:extracellular region"/>
    <property type="evidence" value="ECO:0007669"/>
    <property type="project" value="UniProtKB-SubCell"/>
</dbReference>